<evidence type="ECO:0000313" key="2">
    <source>
        <dbReference type="Proteomes" id="UP000680038"/>
    </source>
</evidence>
<dbReference type="EMBL" id="CAJRAF010000004">
    <property type="protein sequence ID" value="CAG5016261.1"/>
    <property type="molecule type" value="Genomic_DNA"/>
</dbReference>
<name>A0A916JH90_9BACT</name>
<evidence type="ECO:0000313" key="1">
    <source>
        <dbReference type="EMBL" id="CAG5016261.1"/>
    </source>
</evidence>
<protein>
    <submittedName>
        <fullName evidence="1">Uncharacterized protein</fullName>
    </submittedName>
</protein>
<keyword evidence="2" id="KW-1185">Reference proteome</keyword>
<organism evidence="1 2">
    <name type="scientific">Dyadobacter helix</name>
    <dbReference type="NCBI Taxonomy" id="2822344"/>
    <lineage>
        <taxon>Bacteria</taxon>
        <taxon>Pseudomonadati</taxon>
        <taxon>Bacteroidota</taxon>
        <taxon>Cytophagia</taxon>
        <taxon>Cytophagales</taxon>
        <taxon>Spirosomataceae</taxon>
        <taxon>Dyadobacter</taxon>
    </lineage>
</organism>
<dbReference type="AlphaFoldDB" id="A0A916JH90"/>
<dbReference type="Proteomes" id="UP000680038">
    <property type="component" value="Unassembled WGS sequence"/>
</dbReference>
<proteinExistence type="predicted"/>
<dbReference type="RefSeq" id="WP_215241890.1">
    <property type="nucleotide sequence ID" value="NZ_CAJRAF010000004.1"/>
</dbReference>
<accession>A0A916JH90</accession>
<reference evidence="1" key="1">
    <citation type="submission" date="2021-04" db="EMBL/GenBank/DDBJ databases">
        <authorList>
            <person name="Rodrigo-Torres L."/>
            <person name="Arahal R. D."/>
            <person name="Lucena T."/>
        </authorList>
    </citation>
    <scope>NUCLEOTIDE SEQUENCE</scope>
    <source>
        <strain evidence="1">CECT 9275</strain>
    </source>
</reference>
<gene>
    <name evidence="1" type="ORF">DYBT9275_05513</name>
</gene>
<sequence>MSENSSGTIAGQIFAAKNGIFLSKKTYPYKPATLKNTKNNKWYIAYYIYSEKKNKLVRRKRFVIGSTVQQKKEFAKQEIQIINELLRNGGHIDPIKEFRKQAEVPWVIALYFNILHDSINPTENLQLQ</sequence>
<comment type="caution">
    <text evidence="1">The sequence shown here is derived from an EMBL/GenBank/DDBJ whole genome shotgun (WGS) entry which is preliminary data.</text>
</comment>